<protein>
    <submittedName>
        <fullName evidence="2">AraC family transcriptional regulator</fullName>
    </submittedName>
</protein>
<organism evidence="2 3">
    <name type="scientific">Brevibacillus choshinensis</name>
    <dbReference type="NCBI Taxonomy" id="54911"/>
    <lineage>
        <taxon>Bacteria</taxon>
        <taxon>Bacillati</taxon>
        <taxon>Bacillota</taxon>
        <taxon>Bacilli</taxon>
        <taxon>Bacillales</taxon>
        <taxon>Paenibacillaceae</taxon>
        <taxon>Brevibacillus</taxon>
    </lineage>
</organism>
<gene>
    <name evidence="2" type="ORF">JNE38_09730</name>
</gene>
<dbReference type="InterPro" id="IPR010499">
    <property type="entry name" value="AraC_E-bd"/>
</dbReference>
<dbReference type="Pfam" id="PF14526">
    <property type="entry name" value="Cass2"/>
    <property type="match status" value="1"/>
</dbReference>
<evidence type="ECO:0000313" key="2">
    <source>
        <dbReference type="EMBL" id="QRG69377.1"/>
    </source>
</evidence>
<reference evidence="2 3" key="1">
    <citation type="submission" date="2021-01" db="EMBL/GenBank/DDBJ databases">
        <title>Identification of strong promoters based on the transcriptome of Brevibacillus choshinensis.</title>
        <authorList>
            <person name="Yao D."/>
            <person name="Zhang K."/>
            <person name="Wu J."/>
        </authorList>
    </citation>
    <scope>NUCLEOTIDE SEQUENCE [LARGE SCALE GENOMIC DNA]</scope>
    <source>
        <strain evidence="2 3">HPD31-SP3</strain>
    </source>
</reference>
<dbReference type="InterPro" id="IPR011256">
    <property type="entry name" value="Reg_factor_effector_dom_sf"/>
</dbReference>
<dbReference type="RefSeq" id="WP_203356370.1">
    <property type="nucleotide sequence ID" value="NZ_CP069127.1"/>
</dbReference>
<sequence>MSGSPVVVPEKHLIGLSFSGNFPALVAEMPKLWATFLQRQSEIPLVIQPDIRYDISSENRSYQMHTEYIAVEVERFERIPVGMVGFTIPERRYARFTHTGPMERVQATYRSAFEWLSQQGLQVDETVMRMEQYDQRFVPSVHPPERAENAYDIFIPIL</sequence>
<name>A0ABX7FT80_BRECH</name>
<dbReference type="InterPro" id="IPR053182">
    <property type="entry name" value="YobU-like_regulator"/>
</dbReference>
<proteinExistence type="predicted"/>
<dbReference type="PANTHER" id="PTHR36444">
    <property type="entry name" value="TRANSCRIPTIONAL REGULATOR PROTEIN YOBU-RELATED"/>
    <property type="match status" value="1"/>
</dbReference>
<dbReference type="SUPFAM" id="SSF55136">
    <property type="entry name" value="Probable bacterial effector-binding domain"/>
    <property type="match status" value="1"/>
</dbReference>
<accession>A0ABX7FT80</accession>
<feature type="domain" description="AraC effector-binding" evidence="1">
    <location>
        <begin position="4"/>
        <end position="158"/>
    </location>
</feature>
<keyword evidence="3" id="KW-1185">Reference proteome</keyword>
<dbReference type="EMBL" id="CP069127">
    <property type="protein sequence ID" value="QRG69377.1"/>
    <property type="molecule type" value="Genomic_DNA"/>
</dbReference>
<dbReference type="InterPro" id="IPR029441">
    <property type="entry name" value="Cass2"/>
</dbReference>
<evidence type="ECO:0000259" key="1">
    <source>
        <dbReference type="SMART" id="SM00871"/>
    </source>
</evidence>
<evidence type="ECO:0000313" key="3">
    <source>
        <dbReference type="Proteomes" id="UP000596248"/>
    </source>
</evidence>
<dbReference type="PANTHER" id="PTHR36444:SF2">
    <property type="entry name" value="TRANSCRIPTIONAL REGULATOR PROTEIN YOBU-RELATED"/>
    <property type="match status" value="1"/>
</dbReference>
<dbReference type="Gene3D" id="3.20.80.10">
    <property type="entry name" value="Regulatory factor, effector binding domain"/>
    <property type="match status" value="1"/>
</dbReference>
<dbReference type="SMART" id="SM00871">
    <property type="entry name" value="AraC_E_bind"/>
    <property type="match status" value="1"/>
</dbReference>
<dbReference type="Proteomes" id="UP000596248">
    <property type="component" value="Chromosome"/>
</dbReference>